<accession>A0A6J3LSZ7</accession>
<gene>
    <name evidence="2" type="ORF">K489DRAFT_326639</name>
</gene>
<organism evidence="2">
    <name type="scientific">Dissoconium aciculare CBS 342.82</name>
    <dbReference type="NCBI Taxonomy" id="1314786"/>
    <lineage>
        <taxon>Eukaryota</taxon>
        <taxon>Fungi</taxon>
        <taxon>Dikarya</taxon>
        <taxon>Ascomycota</taxon>
        <taxon>Pezizomycotina</taxon>
        <taxon>Dothideomycetes</taxon>
        <taxon>Dothideomycetidae</taxon>
        <taxon>Mycosphaerellales</taxon>
        <taxon>Dissoconiaceae</taxon>
        <taxon>Dissoconium</taxon>
    </lineage>
</organism>
<dbReference type="AlphaFoldDB" id="A0A6J3LSZ7"/>
<name>A0A6J3LSZ7_9PEZI</name>
<evidence type="ECO:0000313" key="2">
    <source>
        <dbReference type="RefSeq" id="XP_033455951.1"/>
    </source>
</evidence>
<keyword evidence="1" id="KW-1185">Reference proteome</keyword>
<proteinExistence type="predicted"/>
<reference evidence="2" key="1">
    <citation type="submission" date="2020-01" db="EMBL/GenBank/DDBJ databases">
        <authorList>
            <consortium name="DOE Joint Genome Institute"/>
            <person name="Haridas S."/>
            <person name="Albert R."/>
            <person name="Binder M."/>
            <person name="Bloem J."/>
            <person name="Labutti K."/>
            <person name="Salamov A."/>
            <person name="Andreopoulos B."/>
            <person name="Baker S.E."/>
            <person name="Barry K."/>
            <person name="Bills G."/>
            <person name="Bluhm B.H."/>
            <person name="Cannon C."/>
            <person name="Castanera R."/>
            <person name="Culley D.E."/>
            <person name="Daum C."/>
            <person name="Ezra D."/>
            <person name="Gonzalez J.B."/>
            <person name="Henrissat B."/>
            <person name="Kuo A."/>
            <person name="Liang C."/>
            <person name="Lipzen A."/>
            <person name="Lutzoni F."/>
            <person name="Magnuson J."/>
            <person name="Mondo S."/>
            <person name="Nolan M."/>
            <person name="Ohm R."/>
            <person name="Pangilinan J."/>
            <person name="Park H.-J."/>
            <person name="Ramirez L."/>
            <person name="Alfaro M."/>
            <person name="Sun H."/>
            <person name="Tritt A."/>
            <person name="Yoshinaga Y."/>
            <person name="Zwiers L.-H."/>
            <person name="Turgeon B.G."/>
            <person name="Goodwin S.B."/>
            <person name="Spatafora J.W."/>
            <person name="Crous P.W."/>
            <person name="Grigoriev I.V."/>
        </authorList>
    </citation>
    <scope>NUCLEOTIDE SEQUENCE</scope>
    <source>
        <strain evidence="2">CBS 342.82</strain>
    </source>
</reference>
<dbReference type="Proteomes" id="UP000504637">
    <property type="component" value="Unplaced"/>
</dbReference>
<reference evidence="2" key="2">
    <citation type="submission" date="2020-04" db="EMBL/GenBank/DDBJ databases">
        <authorList>
            <consortium name="NCBI Genome Project"/>
        </authorList>
    </citation>
    <scope>NUCLEOTIDE SEQUENCE</scope>
    <source>
        <strain evidence="2">CBS 342.82</strain>
    </source>
</reference>
<dbReference type="OrthoDB" id="3700556at2759"/>
<dbReference type="GeneID" id="54359719"/>
<sequence>MFRRPREKQPDAVVKVLADVLHPSPMYPWSNMAMHYLGVPIVVSQHSVVVQDSDFVACTERLVASGFTITVPKRGLHPDILARLPDPESVIAAINADYAALDQAATVFDYAEPREEQVFLIPNSFACLPLGTADNDSLPEGEYDTYNNIHHPLKRALVESFVKCALLGELPSSSEWGMSLMASVWTMIRYLDVENDILDDCTDSKAVEWFSEHFGYRHDARYGPKDLRISKRIGSGKELSIDSRGRSIP</sequence>
<reference evidence="2" key="3">
    <citation type="submission" date="2025-08" db="UniProtKB">
        <authorList>
            <consortium name="RefSeq"/>
        </authorList>
    </citation>
    <scope>IDENTIFICATION</scope>
    <source>
        <strain evidence="2">CBS 342.82</strain>
    </source>
</reference>
<evidence type="ECO:0000313" key="1">
    <source>
        <dbReference type="Proteomes" id="UP000504637"/>
    </source>
</evidence>
<dbReference type="RefSeq" id="XP_033455951.1">
    <property type="nucleotide sequence ID" value="XM_033601919.1"/>
</dbReference>
<protein>
    <submittedName>
        <fullName evidence="2">Uncharacterized protein</fullName>
    </submittedName>
</protein>